<dbReference type="EMBL" id="FLYE01000023">
    <property type="protein sequence ID" value="SCA56679.1"/>
    <property type="molecule type" value="Genomic_DNA"/>
</dbReference>
<reference evidence="6 7" key="1">
    <citation type="submission" date="2016-07" db="EMBL/GenBank/DDBJ databases">
        <authorList>
            <person name="Lefevre C.T."/>
        </authorList>
    </citation>
    <scope>NUCLEOTIDE SEQUENCE [LARGE SCALE GENOMIC DNA]</scope>
    <source>
        <strain evidence="6">PR1</strain>
    </source>
</reference>
<feature type="chain" id="PRO_5008680748" description="Electron transport protein SCO1/SenC" evidence="5">
    <location>
        <begin position="20"/>
        <end position="194"/>
    </location>
</feature>
<evidence type="ECO:0000313" key="6">
    <source>
        <dbReference type="EMBL" id="SCA56679.1"/>
    </source>
</evidence>
<dbReference type="SUPFAM" id="SSF52833">
    <property type="entry name" value="Thioredoxin-like"/>
    <property type="match status" value="1"/>
</dbReference>
<evidence type="ECO:0000256" key="2">
    <source>
        <dbReference type="ARBA" id="ARBA00023008"/>
    </source>
</evidence>
<comment type="similarity">
    <text evidence="1">Belongs to the SCO1/2 family.</text>
</comment>
<dbReference type="Gene3D" id="3.40.30.10">
    <property type="entry name" value="Glutaredoxin"/>
    <property type="match status" value="1"/>
</dbReference>
<dbReference type="CDD" id="cd02968">
    <property type="entry name" value="SCO"/>
    <property type="match status" value="1"/>
</dbReference>
<keyword evidence="7" id="KW-1185">Reference proteome</keyword>
<dbReference type="PANTHER" id="PTHR12151:SF25">
    <property type="entry name" value="LINALOOL DEHYDRATASE_ISOMERASE DOMAIN-CONTAINING PROTEIN"/>
    <property type="match status" value="1"/>
</dbReference>
<keyword evidence="4" id="KW-1015">Disulfide bond</keyword>
<feature type="binding site" evidence="3">
    <location>
        <position position="69"/>
    </location>
    <ligand>
        <name>Cu cation</name>
        <dbReference type="ChEBI" id="CHEBI:23378"/>
    </ligand>
</feature>
<evidence type="ECO:0000256" key="3">
    <source>
        <dbReference type="PIRSR" id="PIRSR603782-1"/>
    </source>
</evidence>
<feature type="binding site" evidence="3">
    <location>
        <position position="156"/>
    </location>
    <ligand>
        <name>Cu cation</name>
        <dbReference type="ChEBI" id="CHEBI:23378"/>
    </ligand>
</feature>
<evidence type="ECO:0000256" key="1">
    <source>
        <dbReference type="ARBA" id="ARBA00010996"/>
    </source>
</evidence>
<evidence type="ECO:0000256" key="4">
    <source>
        <dbReference type="PIRSR" id="PIRSR603782-2"/>
    </source>
</evidence>
<dbReference type="Proteomes" id="UP000231658">
    <property type="component" value="Unassembled WGS sequence"/>
</dbReference>
<dbReference type="GO" id="GO:0046872">
    <property type="term" value="F:metal ion binding"/>
    <property type="evidence" value="ECO:0007669"/>
    <property type="project" value="UniProtKB-KW"/>
</dbReference>
<organism evidence="6 7">
    <name type="scientific">Candidatus Terasakiella magnetica</name>
    <dbReference type="NCBI Taxonomy" id="1867952"/>
    <lineage>
        <taxon>Bacteria</taxon>
        <taxon>Pseudomonadati</taxon>
        <taxon>Pseudomonadota</taxon>
        <taxon>Alphaproteobacteria</taxon>
        <taxon>Rhodospirillales</taxon>
        <taxon>Terasakiellaceae</taxon>
        <taxon>Terasakiella</taxon>
    </lineage>
</organism>
<keyword evidence="2 3" id="KW-0186">Copper</keyword>
<evidence type="ECO:0000313" key="7">
    <source>
        <dbReference type="Proteomes" id="UP000231658"/>
    </source>
</evidence>
<evidence type="ECO:0000256" key="5">
    <source>
        <dbReference type="SAM" id="SignalP"/>
    </source>
</evidence>
<sequence>MKFFIAIIGFILFSTVSHAQQLDWEAKEKRTIGGKWIMSNHFNEFVTDQHFTGKFRIIFFGYTFCPDVCPTSLSNISEAMDELEGMEEKFQPLFISVDPERDTTTVLREYVKNFHPSIIGLTGPAKLIKRTADLFKVKYSKVPGTNDKDEHYLIDHSAGVYFMSPTGQFIRKFAHGLSGKDMAKRIKEILDENR</sequence>
<gene>
    <name evidence="6" type="ORF">MTBPR1_30049</name>
</gene>
<dbReference type="Pfam" id="PF02630">
    <property type="entry name" value="SCO1-SenC"/>
    <property type="match status" value="1"/>
</dbReference>
<keyword evidence="5" id="KW-0732">Signal</keyword>
<dbReference type="AlphaFoldDB" id="A0A1C3RHD1"/>
<dbReference type="InterPro" id="IPR036249">
    <property type="entry name" value="Thioredoxin-like_sf"/>
</dbReference>
<feature type="disulfide bond" description="Redox-active" evidence="4">
    <location>
        <begin position="65"/>
        <end position="69"/>
    </location>
</feature>
<dbReference type="FunFam" id="3.40.30.10:FF:000013">
    <property type="entry name" value="Blast:Protein SCO1 homolog, mitochondrial"/>
    <property type="match status" value="1"/>
</dbReference>
<name>A0A1C3RHD1_9PROT</name>
<dbReference type="OrthoDB" id="9790194at2"/>
<proteinExistence type="inferred from homology"/>
<protein>
    <recommendedName>
        <fullName evidence="8">Electron transport protein SCO1/SenC</fullName>
    </recommendedName>
</protein>
<feature type="binding site" evidence="3">
    <location>
        <position position="65"/>
    </location>
    <ligand>
        <name>Cu cation</name>
        <dbReference type="ChEBI" id="CHEBI:23378"/>
    </ligand>
</feature>
<dbReference type="InterPro" id="IPR003782">
    <property type="entry name" value="SCO1/SenC"/>
</dbReference>
<evidence type="ECO:0008006" key="8">
    <source>
        <dbReference type="Google" id="ProtNLM"/>
    </source>
</evidence>
<keyword evidence="3" id="KW-0479">Metal-binding</keyword>
<feature type="signal peptide" evidence="5">
    <location>
        <begin position="1"/>
        <end position="19"/>
    </location>
</feature>
<accession>A0A1C3RHD1</accession>
<dbReference type="RefSeq" id="WP_069188765.1">
    <property type="nucleotide sequence ID" value="NZ_FLYE01000023.1"/>
</dbReference>
<dbReference type="STRING" id="1867952.MTBPR1_30049"/>
<dbReference type="PANTHER" id="PTHR12151">
    <property type="entry name" value="ELECTRON TRANSPORT PROTIN SCO1/SENC FAMILY MEMBER"/>
    <property type="match status" value="1"/>
</dbReference>